<keyword evidence="1" id="KW-0547">Nucleotide-binding</keyword>
<evidence type="ECO:0000256" key="1">
    <source>
        <dbReference type="ARBA" id="ARBA00022741"/>
    </source>
</evidence>
<dbReference type="InterPro" id="IPR027417">
    <property type="entry name" value="P-loop_NTPase"/>
</dbReference>
<dbReference type="STRING" id="1714354.BLL40_11745"/>
<name>A0A1Q5P165_9BACI</name>
<dbReference type="RefSeq" id="WP_073712099.1">
    <property type="nucleotide sequence ID" value="NZ_MRWQ01000010.1"/>
</dbReference>
<organism evidence="3 4">
    <name type="scientific">Domibacillus mangrovi</name>
    <dbReference type="NCBI Taxonomy" id="1714354"/>
    <lineage>
        <taxon>Bacteria</taxon>
        <taxon>Bacillati</taxon>
        <taxon>Bacillota</taxon>
        <taxon>Bacilli</taxon>
        <taxon>Bacillales</taxon>
        <taxon>Bacillaceae</taxon>
        <taxon>Domibacillus</taxon>
    </lineage>
</organism>
<sequence length="92" mass="10458">MKSASLFYPNWDQKRAEELLDLFHFKNSKKVKSLSKGMGSGLGITVGLASYSPVTIFDAPYIGLDAASRSRFYDLLIEEYEREPRHPLHPSH</sequence>
<dbReference type="PANTHER" id="PTHR43158:SF5">
    <property type="entry name" value="ABC TRANSPORTER, ATP-BINDING PROTEIN"/>
    <property type="match status" value="1"/>
</dbReference>
<dbReference type="Gene3D" id="3.40.50.300">
    <property type="entry name" value="P-loop containing nucleotide triphosphate hydrolases"/>
    <property type="match status" value="1"/>
</dbReference>
<evidence type="ECO:0000313" key="3">
    <source>
        <dbReference type="EMBL" id="OKL35999.1"/>
    </source>
</evidence>
<evidence type="ECO:0000313" key="4">
    <source>
        <dbReference type="Proteomes" id="UP000186524"/>
    </source>
</evidence>
<gene>
    <name evidence="3" type="ORF">BLL40_11745</name>
</gene>
<dbReference type="PANTHER" id="PTHR43158">
    <property type="entry name" value="SKFA PEPTIDE EXPORT ATP-BINDING PROTEIN SKFE"/>
    <property type="match status" value="1"/>
</dbReference>
<protein>
    <submittedName>
        <fullName evidence="3">Uncharacterized protein</fullName>
    </submittedName>
</protein>
<proteinExistence type="predicted"/>
<reference evidence="3 4" key="1">
    <citation type="submission" date="2016-12" db="EMBL/GenBank/DDBJ databases">
        <title>Domibacillus sp. SAOS 44 whole genome sequencing.</title>
        <authorList>
            <person name="Verma A."/>
            <person name="Krishnamurthi S."/>
        </authorList>
    </citation>
    <scope>NUCLEOTIDE SEQUENCE [LARGE SCALE GENOMIC DNA]</scope>
    <source>
        <strain evidence="3 4">SAOS 44</strain>
    </source>
</reference>
<keyword evidence="2" id="KW-0067">ATP-binding</keyword>
<comment type="caution">
    <text evidence="3">The sequence shown here is derived from an EMBL/GenBank/DDBJ whole genome shotgun (WGS) entry which is preliminary data.</text>
</comment>
<keyword evidence="4" id="KW-1185">Reference proteome</keyword>
<dbReference type="GO" id="GO:0005524">
    <property type="term" value="F:ATP binding"/>
    <property type="evidence" value="ECO:0007669"/>
    <property type="project" value="UniProtKB-KW"/>
</dbReference>
<evidence type="ECO:0000256" key="2">
    <source>
        <dbReference type="ARBA" id="ARBA00022840"/>
    </source>
</evidence>
<dbReference type="AlphaFoldDB" id="A0A1Q5P165"/>
<dbReference type="Proteomes" id="UP000186524">
    <property type="component" value="Unassembled WGS sequence"/>
</dbReference>
<dbReference type="SUPFAM" id="SSF52540">
    <property type="entry name" value="P-loop containing nucleoside triphosphate hydrolases"/>
    <property type="match status" value="1"/>
</dbReference>
<dbReference type="EMBL" id="MRWQ01000010">
    <property type="protein sequence ID" value="OKL35999.1"/>
    <property type="molecule type" value="Genomic_DNA"/>
</dbReference>
<accession>A0A1Q5P165</accession>